<feature type="region of interest" description="Disordered" evidence="1">
    <location>
        <begin position="60"/>
        <end position="108"/>
    </location>
</feature>
<organism evidence="2 3">
    <name type="scientific">Streptomyces umbrinus</name>
    <dbReference type="NCBI Taxonomy" id="67370"/>
    <lineage>
        <taxon>Bacteria</taxon>
        <taxon>Bacillati</taxon>
        <taxon>Actinomycetota</taxon>
        <taxon>Actinomycetes</taxon>
        <taxon>Kitasatosporales</taxon>
        <taxon>Streptomycetaceae</taxon>
        <taxon>Streptomyces</taxon>
        <taxon>Streptomyces phaeochromogenes group</taxon>
    </lineage>
</organism>
<accession>A0ABU0SU53</accession>
<name>A0ABU0SU53_9ACTN</name>
<feature type="region of interest" description="Disordered" evidence="1">
    <location>
        <begin position="188"/>
        <end position="212"/>
    </location>
</feature>
<evidence type="ECO:0008006" key="4">
    <source>
        <dbReference type="Google" id="ProtNLM"/>
    </source>
</evidence>
<evidence type="ECO:0000313" key="2">
    <source>
        <dbReference type="EMBL" id="MDQ1027063.1"/>
    </source>
</evidence>
<proteinExistence type="predicted"/>
<dbReference type="Proteomes" id="UP001230328">
    <property type="component" value="Unassembled WGS sequence"/>
</dbReference>
<keyword evidence="3" id="KW-1185">Reference proteome</keyword>
<evidence type="ECO:0000313" key="3">
    <source>
        <dbReference type="Proteomes" id="UP001230328"/>
    </source>
</evidence>
<protein>
    <recommendedName>
        <fullName evidence="4">Transposase</fullName>
    </recommendedName>
</protein>
<sequence>MPNSVPSHGSWTCSAVSCETRTWCIDPTLMDVPRSLQIHVRKNPVADRILYSLLTPGHCTTDQRSASPPPSLRPSTHHPPPLPSRPPSTHTPWSGRGSGRQGGARHCTNDLDALGHGCSALPGLAVDGMEAPRARHTRLALANGAPSIPESERPRRRHLCDRGCVRAVIATHQTGLSTRGRVGAAPAARAEGRSAGAARAGKRARRSGAQPGLDEVGKVLSRWDEALVVRSR</sequence>
<evidence type="ECO:0000256" key="1">
    <source>
        <dbReference type="SAM" id="MobiDB-lite"/>
    </source>
</evidence>
<comment type="caution">
    <text evidence="2">The sequence shown here is derived from an EMBL/GenBank/DDBJ whole genome shotgun (WGS) entry which is preliminary data.</text>
</comment>
<feature type="compositionally biased region" description="Low complexity" evidence="1">
    <location>
        <begin position="188"/>
        <end position="199"/>
    </location>
</feature>
<feature type="compositionally biased region" description="Pro residues" evidence="1">
    <location>
        <begin position="67"/>
        <end position="86"/>
    </location>
</feature>
<dbReference type="EMBL" id="JAUSZI010000002">
    <property type="protein sequence ID" value="MDQ1027063.1"/>
    <property type="molecule type" value="Genomic_DNA"/>
</dbReference>
<reference evidence="2 3" key="1">
    <citation type="submission" date="2023-07" db="EMBL/GenBank/DDBJ databases">
        <title>Comparative genomics of wheat-associated soil bacteria to identify genetic determinants of phenazine resistance.</title>
        <authorList>
            <person name="Mouncey N."/>
        </authorList>
    </citation>
    <scope>NUCLEOTIDE SEQUENCE [LARGE SCALE GENOMIC DNA]</scope>
    <source>
        <strain evidence="2 3">V2I4</strain>
    </source>
</reference>
<gene>
    <name evidence="2" type="ORF">QF035_004645</name>
</gene>